<dbReference type="AlphaFoldDB" id="A0AAV3RAP4"/>
<sequence length="85" mass="9389">MSVSFSEAIEAVDAEDDVLEAEESVPEEVSYEEDVASVMSKRRKAKGNLRMNENRTSVGNKRVPKNVVAVSTANMALNSEEEEVR</sequence>
<organism evidence="2 3">
    <name type="scientific">Lithospermum erythrorhizon</name>
    <name type="common">Purple gromwell</name>
    <name type="synonym">Lithospermum officinale var. erythrorhizon</name>
    <dbReference type="NCBI Taxonomy" id="34254"/>
    <lineage>
        <taxon>Eukaryota</taxon>
        <taxon>Viridiplantae</taxon>
        <taxon>Streptophyta</taxon>
        <taxon>Embryophyta</taxon>
        <taxon>Tracheophyta</taxon>
        <taxon>Spermatophyta</taxon>
        <taxon>Magnoliopsida</taxon>
        <taxon>eudicotyledons</taxon>
        <taxon>Gunneridae</taxon>
        <taxon>Pentapetalae</taxon>
        <taxon>asterids</taxon>
        <taxon>lamiids</taxon>
        <taxon>Boraginales</taxon>
        <taxon>Boraginaceae</taxon>
        <taxon>Boraginoideae</taxon>
        <taxon>Lithospermeae</taxon>
        <taxon>Lithospermum</taxon>
    </lineage>
</organism>
<protein>
    <submittedName>
        <fullName evidence="2">Uncharacterized protein</fullName>
    </submittedName>
</protein>
<accession>A0AAV3RAP4</accession>
<reference evidence="2 3" key="1">
    <citation type="submission" date="2024-01" db="EMBL/GenBank/DDBJ databases">
        <title>The complete chloroplast genome sequence of Lithospermum erythrorhizon: insights into the phylogenetic relationship among Boraginaceae species and the maternal lineages of purple gromwells.</title>
        <authorList>
            <person name="Okada T."/>
            <person name="Watanabe K."/>
        </authorList>
    </citation>
    <scope>NUCLEOTIDE SEQUENCE [LARGE SCALE GENOMIC DNA]</scope>
</reference>
<evidence type="ECO:0000313" key="2">
    <source>
        <dbReference type="EMBL" id="GAA0171432.1"/>
    </source>
</evidence>
<feature type="compositionally biased region" description="Acidic residues" evidence="1">
    <location>
        <begin position="14"/>
        <end position="35"/>
    </location>
</feature>
<name>A0AAV3RAP4_LITER</name>
<evidence type="ECO:0000313" key="3">
    <source>
        <dbReference type="Proteomes" id="UP001454036"/>
    </source>
</evidence>
<dbReference type="EMBL" id="BAABME010025071">
    <property type="protein sequence ID" value="GAA0171432.1"/>
    <property type="molecule type" value="Genomic_DNA"/>
</dbReference>
<keyword evidence="3" id="KW-1185">Reference proteome</keyword>
<feature type="region of interest" description="Disordered" evidence="1">
    <location>
        <begin position="14"/>
        <end position="62"/>
    </location>
</feature>
<proteinExistence type="predicted"/>
<comment type="caution">
    <text evidence="2">The sequence shown here is derived from an EMBL/GenBank/DDBJ whole genome shotgun (WGS) entry which is preliminary data.</text>
</comment>
<dbReference type="Proteomes" id="UP001454036">
    <property type="component" value="Unassembled WGS sequence"/>
</dbReference>
<gene>
    <name evidence="2" type="ORF">LIER_41159</name>
</gene>
<evidence type="ECO:0000256" key="1">
    <source>
        <dbReference type="SAM" id="MobiDB-lite"/>
    </source>
</evidence>